<comment type="cofactor">
    <cofactor evidence="1">
        <name>Mg(2+)</name>
        <dbReference type="ChEBI" id="CHEBI:18420"/>
    </cofactor>
</comment>
<dbReference type="PANTHER" id="PTHR32308:SF0">
    <property type="entry name" value="HPCH_HPAI ALDOLASE_CITRATE LYASE DOMAIN-CONTAINING PROTEIN"/>
    <property type="match status" value="1"/>
</dbReference>
<organism evidence="4 5">
    <name type="scientific">Amycolatopsis panacis</name>
    <dbReference type="NCBI Taxonomy" id="2340917"/>
    <lineage>
        <taxon>Bacteria</taxon>
        <taxon>Bacillati</taxon>
        <taxon>Actinomycetota</taxon>
        <taxon>Actinomycetes</taxon>
        <taxon>Pseudonocardiales</taxon>
        <taxon>Pseudonocardiaceae</taxon>
        <taxon>Amycolatopsis</taxon>
    </lineage>
</organism>
<dbReference type="Gene3D" id="3.20.20.60">
    <property type="entry name" value="Phosphoenolpyruvate-binding domains"/>
    <property type="match status" value="1"/>
</dbReference>
<gene>
    <name evidence="4" type="ORF">D5S19_24655</name>
</gene>
<dbReference type="InterPro" id="IPR040442">
    <property type="entry name" value="Pyrv_kinase-like_dom_sf"/>
</dbReference>
<accession>A0A419HVE3</accession>
<evidence type="ECO:0000313" key="4">
    <source>
        <dbReference type="EMBL" id="RJQ80835.1"/>
    </source>
</evidence>
<dbReference type="PANTHER" id="PTHR32308">
    <property type="entry name" value="LYASE BETA SUBUNIT, PUTATIVE (AFU_ORTHOLOGUE AFUA_4G13030)-RELATED"/>
    <property type="match status" value="1"/>
</dbReference>
<dbReference type="InterPro" id="IPR015813">
    <property type="entry name" value="Pyrv/PenolPyrv_kinase-like_dom"/>
</dbReference>
<comment type="caution">
    <text evidence="4">The sequence shown here is derived from an EMBL/GenBank/DDBJ whole genome shotgun (WGS) entry which is preliminary data.</text>
</comment>
<dbReference type="EMBL" id="QZFV01000113">
    <property type="protein sequence ID" value="RJQ80835.1"/>
    <property type="molecule type" value="Genomic_DNA"/>
</dbReference>
<evidence type="ECO:0000313" key="5">
    <source>
        <dbReference type="Proteomes" id="UP000285112"/>
    </source>
</evidence>
<dbReference type="GO" id="GO:0003824">
    <property type="term" value="F:catalytic activity"/>
    <property type="evidence" value="ECO:0007669"/>
    <property type="project" value="InterPro"/>
</dbReference>
<evidence type="ECO:0000256" key="1">
    <source>
        <dbReference type="ARBA" id="ARBA00001946"/>
    </source>
</evidence>
<protein>
    <submittedName>
        <fullName evidence="4">Uncharacterized protein</fullName>
    </submittedName>
</protein>
<keyword evidence="2" id="KW-0479">Metal-binding</keyword>
<dbReference type="GO" id="GO:0006107">
    <property type="term" value="P:oxaloacetate metabolic process"/>
    <property type="evidence" value="ECO:0007669"/>
    <property type="project" value="TreeGrafter"/>
</dbReference>
<dbReference type="GO" id="GO:0000287">
    <property type="term" value="F:magnesium ion binding"/>
    <property type="evidence" value="ECO:0007669"/>
    <property type="project" value="TreeGrafter"/>
</dbReference>
<keyword evidence="3" id="KW-0460">Magnesium</keyword>
<keyword evidence="5" id="KW-1185">Reference proteome</keyword>
<dbReference type="SUPFAM" id="SSF51621">
    <property type="entry name" value="Phosphoenolpyruvate/pyruvate domain"/>
    <property type="match status" value="1"/>
</dbReference>
<sequence length="71" mass="7398">MPGTGPNRIGRAARAAGVAPIDAVLVDIADLDLLRADCVAAAASGFAAKACVHPRQVEVVRAAFTWRTERL</sequence>
<dbReference type="Proteomes" id="UP000285112">
    <property type="component" value="Unassembled WGS sequence"/>
</dbReference>
<proteinExistence type="predicted"/>
<reference evidence="4 5" key="1">
    <citation type="submission" date="2018-09" db="EMBL/GenBank/DDBJ databases">
        <title>YIM PH 21725 draft genome.</title>
        <authorList>
            <person name="Miao C."/>
        </authorList>
    </citation>
    <scope>NUCLEOTIDE SEQUENCE [LARGE SCALE GENOMIC DNA]</scope>
    <source>
        <strain evidence="5">YIM PH21725</strain>
    </source>
</reference>
<dbReference type="AlphaFoldDB" id="A0A419HVE3"/>
<evidence type="ECO:0000256" key="2">
    <source>
        <dbReference type="ARBA" id="ARBA00022723"/>
    </source>
</evidence>
<evidence type="ECO:0000256" key="3">
    <source>
        <dbReference type="ARBA" id="ARBA00022842"/>
    </source>
</evidence>
<name>A0A419HVE3_9PSEU</name>